<dbReference type="Pfam" id="PF18762">
    <property type="entry name" value="Kinase-PolyVal"/>
    <property type="match status" value="1"/>
</dbReference>
<name>A0ABW6A5X3_9BACT</name>
<organism evidence="1 2">
    <name type="scientific">Terrimonas rubra</name>
    <dbReference type="NCBI Taxonomy" id="1035890"/>
    <lineage>
        <taxon>Bacteria</taxon>
        <taxon>Pseudomonadati</taxon>
        <taxon>Bacteroidota</taxon>
        <taxon>Chitinophagia</taxon>
        <taxon>Chitinophagales</taxon>
        <taxon>Chitinophagaceae</taxon>
        <taxon>Terrimonas</taxon>
    </lineage>
</organism>
<protein>
    <submittedName>
        <fullName evidence="1">Uncharacterized protein</fullName>
    </submittedName>
</protein>
<proteinExistence type="predicted"/>
<sequence length="216" mass="24945">MIPDEIRKQLQNIVNGVILQGTTDSCATIRNHLIQSFGASTTIKSEFESRLLIKENEKNFLINYAKRNGVWSESLPPDALYLTRGGEPLVYLSADLKHVLKVNDAIYYATWSEYFTSLVIHNLLFPSTAYQLNGFTYNKEADLCVILQQAYVQGDQASLENIDELLTFNGFKHLKRHDYYNNEFNLLLEDMHDENIIKKEGLLFFIDTVFYITDRT</sequence>
<keyword evidence="2" id="KW-1185">Reference proteome</keyword>
<reference evidence="2" key="1">
    <citation type="journal article" date="2019" name="Int. J. Syst. Evol. Microbiol.">
        <title>The Global Catalogue of Microorganisms (GCM) 10K type strain sequencing project: providing services to taxonomists for standard genome sequencing and annotation.</title>
        <authorList>
            <consortium name="The Broad Institute Genomics Platform"/>
            <consortium name="The Broad Institute Genome Sequencing Center for Infectious Disease"/>
            <person name="Wu L."/>
            <person name="Ma J."/>
        </authorList>
    </citation>
    <scope>NUCLEOTIDE SEQUENCE [LARGE SCALE GENOMIC DNA]</scope>
    <source>
        <strain evidence="2">KCTC 23299</strain>
    </source>
</reference>
<gene>
    <name evidence="1" type="ORF">ACFS6H_13575</name>
</gene>
<dbReference type="Proteomes" id="UP001597511">
    <property type="component" value="Unassembled WGS sequence"/>
</dbReference>
<dbReference type="InterPro" id="IPR041055">
    <property type="entry name" value="Kinase-PolyVal"/>
</dbReference>
<dbReference type="EMBL" id="JBHUOZ010000003">
    <property type="protein sequence ID" value="MFD2920749.1"/>
    <property type="molecule type" value="Genomic_DNA"/>
</dbReference>
<evidence type="ECO:0000313" key="2">
    <source>
        <dbReference type="Proteomes" id="UP001597511"/>
    </source>
</evidence>
<accession>A0ABW6A5X3</accession>
<evidence type="ECO:0000313" key="1">
    <source>
        <dbReference type="EMBL" id="MFD2920749.1"/>
    </source>
</evidence>
<dbReference type="RefSeq" id="WP_386099705.1">
    <property type="nucleotide sequence ID" value="NZ_JBHUOZ010000003.1"/>
</dbReference>
<comment type="caution">
    <text evidence="1">The sequence shown here is derived from an EMBL/GenBank/DDBJ whole genome shotgun (WGS) entry which is preliminary data.</text>
</comment>